<name>Q0AQY4_MARMM</name>
<gene>
    <name evidence="1" type="ordered locus">Mmar10_1010</name>
</gene>
<evidence type="ECO:0000313" key="2">
    <source>
        <dbReference type="Proteomes" id="UP000001964"/>
    </source>
</evidence>
<reference evidence="1 2" key="1">
    <citation type="submission" date="2006-08" db="EMBL/GenBank/DDBJ databases">
        <title>Complete sequence of Maricaulis maris MCS10.</title>
        <authorList>
            <consortium name="US DOE Joint Genome Institute"/>
            <person name="Copeland A."/>
            <person name="Lucas S."/>
            <person name="Lapidus A."/>
            <person name="Barry K."/>
            <person name="Detter J.C."/>
            <person name="Glavina del Rio T."/>
            <person name="Hammon N."/>
            <person name="Israni S."/>
            <person name="Dalin E."/>
            <person name="Tice H."/>
            <person name="Pitluck S."/>
            <person name="Saunders E."/>
            <person name="Brettin T."/>
            <person name="Bruce D."/>
            <person name="Han C."/>
            <person name="Tapia R."/>
            <person name="Gilna P."/>
            <person name="Schmutz J."/>
            <person name="Larimer F."/>
            <person name="Land M."/>
            <person name="Hauser L."/>
            <person name="Kyrpides N."/>
            <person name="Mikhailova N."/>
            <person name="Viollier P."/>
            <person name="Stephens C."/>
            <person name="Richardson P."/>
        </authorList>
    </citation>
    <scope>NUCLEOTIDE SEQUENCE [LARGE SCALE GENOMIC DNA]</scope>
    <source>
        <strain evidence="1 2">MCS10</strain>
    </source>
</reference>
<keyword evidence="2" id="KW-1185">Reference proteome</keyword>
<dbReference type="EMBL" id="CP000449">
    <property type="protein sequence ID" value="ABI65303.1"/>
    <property type="molecule type" value="Genomic_DNA"/>
</dbReference>
<accession>Q0AQY4</accession>
<evidence type="ECO:0008006" key="3">
    <source>
        <dbReference type="Google" id="ProtNLM"/>
    </source>
</evidence>
<organism evidence="1 2">
    <name type="scientific">Maricaulis maris (strain MCS10)</name>
    <name type="common">Caulobacter maris</name>
    <dbReference type="NCBI Taxonomy" id="394221"/>
    <lineage>
        <taxon>Bacteria</taxon>
        <taxon>Pseudomonadati</taxon>
        <taxon>Pseudomonadota</taxon>
        <taxon>Alphaproteobacteria</taxon>
        <taxon>Maricaulales</taxon>
        <taxon>Maricaulaceae</taxon>
        <taxon>Maricaulis</taxon>
    </lineage>
</organism>
<dbReference type="RefSeq" id="WP_011642950.1">
    <property type="nucleotide sequence ID" value="NC_008347.1"/>
</dbReference>
<sequence length="127" mass="14424">MEFEFEPENRLCIYRISGQVTTDLLMATFARARAHEGWSDHYDFMTILTRASLSAMPGPAMTELQTRMAKADPVKSGPRRRAAIVCNDELSHAMLAFWEATAGQRLTTEERVFETERDARAWLAEAP</sequence>
<protein>
    <recommendedName>
        <fullName evidence="3">SpoIIAA-like protein</fullName>
    </recommendedName>
</protein>
<dbReference type="AlphaFoldDB" id="Q0AQY4"/>
<dbReference type="Proteomes" id="UP000001964">
    <property type="component" value="Chromosome"/>
</dbReference>
<evidence type="ECO:0000313" key="1">
    <source>
        <dbReference type="EMBL" id="ABI65303.1"/>
    </source>
</evidence>
<dbReference type="OrthoDB" id="7631903at2"/>
<proteinExistence type="predicted"/>
<dbReference type="KEGG" id="mmr:Mmar10_1010"/>
<dbReference type="HOGENOM" id="CLU_1967923_0_0_5"/>